<evidence type="ECO:0000256" key="5">
    <source>
        <dbReference type="ARBA" id="ARBA00022884"/>
    </source>
</evidence>
<reference evidence="12 13" key="1">
    <citation type="submission" date="2016-07" db="EMBL/GenBank/DDBJ databases">
        <title>Pervasive Adenine N6-methylation of Active Genes in Fungi.</title>
        <authorList>
            <consortium name="DOE Joint Genome Institute"/>
            <person name="Mondo S.J."/>
            <person name="Dannebaum R.O."/>
            <person name="Kuo R.C."/>
            <person name="Labutti K."/>
            <person name="Haridas S."/>
            <person name="Kuo A."/>
            <person name="Salamov A."/>
            <person name="Ahrendt S.R."/>
            <person name="Lipzen A."/>
            <person name="Sullivan W."/>
            <person name="Andreopoulos W.B."/>
            <person name="Clum A."/>
            <person name="Lindquist E."/>
            <person name="Daum C."/>
            <person name="Ramamoorthy G.K."/>
            <person name="Gryganskyi A."/>
            <person name="Culley D."/>
            <person name="Magnuson J.K."/>
            <person name="James T.Y."/>
            <person name="O'Malley M.A."/>
            <person name="Stajich J.E."/>
            <person name="Spatafora J.W."/>
            <person name="Visel A."/>
            <person name="Grigoriev I.V."/>
        </authorList>
    </citation>
    <scope>NUCLEOTIDE SEQUENCE [LARGE SCALE GENOMIC DNA]</scope>
    <source>
        <strain evidence="12 13">62-1032</strain>
    </source>
</reference>
<dbReference type="PIRSF" id="PIRSF038995">
    <property type="entry name" value="SRP68"/>
    <property type="match status" value="1"/>
</dbReference>
<evidence type="ECO:0000313" key="13">
    <source>
        <dbReference type="Proteomes" id="UP000193467"/>
    </source>
</evidence>
<dbReference type="GO" id="GO:0008312">
    <property type="term" value="F:7S RNA binding"/>
    <property type="evidence" value="ECO:0007669"/>
    <property type="project" value="InterPro"/>
</dbReference>
<comment type="similarity">
    <text evidence="3 10">Belongs to the SRP68 family.</text>
</comment>
<accession>A0A1Y2EGT7</accession>
<protein>
    <recommendedName>
        <fullName evidence="9 10">Signal recognition particle subunit SRP68</fullName>
        <shortName evidence="10">SRP68</shortName>
    </recommendedName>
</protein>
<dbReference type="InterPro" id="IPR026258">
    <property type="entry name" value="SRP68"/>
</dbReference>
<evidence type="ECO:0000256" key="9">
    <source>
        <dbReference type="ARBA" id="ARBA00029498"/>
    </source>
</evidence>
<evidence type="ECO:0000256" key="11">
    <source>
        <dbReference type="SAM" id="MobiDB-lite"/>
    </source>
</evidence>
<comment type="subcellular location">
    <subcellularLocation>
        <location evidence="1 10">Cytoplasm</location>
    </subcellularLocation>
    <subcellularLocation>
        <location evidence="2">Nucleus</location>
        <location evidence="2">Nucleolus</location>
    </subcellularLocation>
</comment>
<keyword evidence="6 10" id="KW-0733">Signal recognition particle</keyword>
<comment type="function">
    <text evidence="10">Component of the signal recognition particle (SRP) complex, a ribonucleoprotein complex that mediates the cotranslational targeting of secretory and membrane proteins to the endoplasmic reticulum (ER). The SRP complex interacts with the signal sequence in nascent secretory and membrane proteins and directs them to the membrane of the ER.</text>
</comment>
<dbReference type="GO" id="GO:0006614">
    <property type="term" value="P:SRP-dependent cotranslational protein targeting to membrane"/>
    <property type="evidence" value="ECO:0007669"/>
    <property type="project" value="InterPro"/>
</dbReference>
<keyword evidence="4 10" id="KW-0963">Cytoplasm</keyword>
<proteinExistence type="inferred from homology"/>
<dbReference type="Pfam" id="PF16969">
    <property type="entry name" value="SRP68"/>
    <property type="match status" value="1"/>
</dbReference>
<dbReference type="GO" id="GO:0005047">
    <property type="term" value="F:signal recognition particle binding"/>
    <property type="evidence" value="ECO:0007669"/>
    <property type="project" value="InterPro"/>
</dbReference>
<dbReference type="GO" id="GO:0030942">
    <property type="term" value="F:endoplasmic reticulum signal peptide binding"/>
    <property type="evidence" value="ECO:0007669"/>
    <property type="project" value="InterPro"/>
</dbReference>
<dbReference type="PANTHER" id="PTHR12860">
    <property type="entry name" value="SIGNAL RECOGNITION PARTICLE 68 KDA PROTEIN"/>
    <property type="match status" value="1"/>
</dbReference>
<dbReference type="InParanoid" id="A0A1Y2EGT7"/>
<keyword evidence="8 10" id="KW-0687">Ribonucleoprotein</keyword>
<evidence type="ECO:0000256" key="8">
    <source>
        <dbReference type="ARBA" id="ARBA00023274"/>
    </source>
</evidence>
<evidence type="ECO:0000256" key="4">
    <source>
        <dbReference type="ARBA" id="ARBA00022490"/>
    </source>
</evidence>
<keyword evidence="13" id="KW-1185">Reference proteome</keyword>
<evidence type="ECO:0000256" key="2">
    <source>
        <dbReference type="ARBA" id="ARBA00004604"/>
    </source>
</evidence>
<evidence type="ECO:0000256" key="1">
    <source>
        <dbReference type="ARBA" id="ARBA00004496"/>
    </source>
</evidence>
<dbReference type="CDD" id="cd15481">
    <property type="entry name" value="SRP68-RBD"/>
    <property type="match status" value="1"/>
</dbReference>
<keyword evidence="5 10" id="KW-0694">RNA-binding</keyword>
<dbReference type="Gene3D" id="1.10.3450.40">
    <property type="entry name" value="Signal recognition particle, SRP68 subunit, RNA-binding domain"/>
    <property type="match status" value="1"/>
</dbReference>
<dbReference type="STRING" id="106004.A0A1Y2EGT7"/>
<evidence type="ECO:0000256" key="10">
    <source>
        <dbReference type="PIRNR" id="PIRNR038995"/>
    </source>
</evidence>
<dbReference type="GO" id="GO:0005730">
    <property type="term" value="C:nucleolus"/>
    <property type="evidence" value="ECO:0007669"/>
    <property type="project" value="UniProtKB-SubCell"/>
</dbReference>
<dbReference type="EMBL" id="MCGR01000054">
    <property type="protein sequence ID" value="ORY70781.1"/>
    <property type="molecule type" value="Genomic_DNA"/>
</dbReference>
<dbReference type="GO" id="GO:0005786">
    <property type="term" value="C:signal recognition particle, endoplasmic reticulum targeting"/>
    <property type="evidence" value="ECO:0007669"/>
    <property type="project" value="UniProtKB-KW"/>
</dbReference>
<feature type="compositionally biased region" description="Acidic residues" evidence="11">
    <location>
        <begin position="602"/>
        <end position="615"/>
    </location>
</feature>
<dbReference type="PANTHER" id="PTHR12860:SF0">
    <property type="entry name" value="SIGNAL RECOGNITION PARTICLE SUBUNIT SRP68"/>
    <property type="match status" value="1"/>
</dbReference>
<name>A0A1Y2EGT7_9BASI</name>
<comment type="caution">
    <text evidence="12">The sequence shown here is derived from an EMBL/GenBank/DDBJ whole genome shotgun (WGS) entry which is preliminary data.</text>
</comment>
<evidence type="ECO:0000256" key="7">
    <source>
        <dbReference type="ARBA" id="ARBA00023242"/>
    </source>
</evidence>
<feature type="region of interest" description="Disordered" evidence="11">
    <location>
        <begin position="597"/>
        <end position="639"/>
    </location>
</feature>
<dbReference type="AlphaFoldDB" id="A0A1Y2EGT7"/>
<feature type="compositionally biased region" description="Gly residues" evidence="11">
    <location>
        <begin position="629"/>
        <end position="639"/>
    </location>
</feature>
<dbReference type="Proteomes" id="UP000193467">
    <property type="component" value="Unassembled WGS sequence"/>
</dbReference>
<dbReference type="InterPro" id="IPR038253">
    <property type="entry name" value="SRP68_N_sf"/>
</dbReference>
<evidence type="ECO:0000256" key="6">
    <source>
        <dbReference type="ARBA" id="ARBA00023135"/>
    </source>
</evidence>
<evidence type="ECO:0000313" key="12">
    <source>
        <dbReference type="EMBL" id="ORY70781.1"/>
    </source>
</evidence>
<gene>
    <name evidence="12" type="ORF">BCR35DRAFT_294397</name>
</gene>
<organism evidence="12 13">
    <name type="scientific">Leucosporidium creatinivorum</name>
    <dbReference type="NCBI Taxonomy" id="106004"/>
    <lineage>
        <taxon>Eukaryota</taxon>
        <taxon>Fungi</taxon>
        <taxon>Dikarya</taxon>
        <taxon>Basidiomycota</taxon>
        <taxon>Pucciniomycotina</taxon>
        <taxon>Microbotryomycetes</taxon>
        <taxon>Leucosporidiales</taxon>
        <taxon>Leucosporidium</taxon>
    </lineage>
</organism>
<sequence>MATDSSTLIDFPLFKLVNEARSTYGLRHQDFARYQSHCAAKVHRLRKSAGLSQVAGKTKKYTKKEVTADNATTDKHLQILLFDSERAWAHSQLLKASLNNPATPTAVKHHLSKRLSRAVLHSSHLASLAAALSSRVSKAQQGQAAAYHLLMKGSLAFEQAKHRDGLYALSVAHSLLTKLAETAETAHAEALANEMIDEVEPMLRFCAYKLELDTSRGVGELAEETAAEQQDKLVEGYSQLVAGLEEQGKKSKREAVELSWRGAQIPVRSAELVGVVLKVKQALASLEADRNVSKGADKKKKGTKKDVMGARRMGTYDKALLILSDAEEVARQLVEDNKIGLSMSTSARFEASSAPLQLAHSYIVYQLLSVRTKRDLLLIEDTSSKLATREGKIREKEREYIIKTGSRDEDKAEKKVRKHRARIYPSLVKIYDGIVQSLEQMRDLEAVEQDGDLAAKVEARIAFVRASRSIYLSRTYALVEQFPSSLSLNARAKLYARQARSMASALEEEAEDDEDVDSSDPDFVGHLLPLASADFDELDRELEADYLKTSKEWYAATGGKVGDMEPEDLPSKKPAFYDVAFNYVAGFDMEAIARKAGLRGDEVEEEAEEESEDEPMPAAAEEKPAPAKGGWGFGLFGRK</sequence>
<dbReference type="OrthoDB" id="10255118at2759"/>
<dbReference type="FunCoup" id="A0A1Y2EGT7">
    <property type="interactions" value="625"/>
</dbReference>
<keyword evidence="7" id="KW-0539">Nucleus</keyword>
<dbReference type="InterPro" id="IPR034652">
    <property type="entry name" value="SRP68-RBD"/>
</dbReference>
<evidence type="ECO:0000256" key="3">
    <source>
        <dbReference type="ARBA" id="ARBA00009352"/>
    </source>
</evidence>